<dbReference type="Pfam" id="PF14520">
    <property type="entry name" value="HHH_5"/>
    <property type="match status" value="1"/>
</dbReference>
<reference evidence="11 12" key="1">
    <citation type="submission" date="2016-09" db="EMBL/GenBank/DDBJ databases">
        <title>Genome-resolved meta-omics ties microbial dynamics to process performance in biotechnology for thiocyanate degradation.</title>
        <authorList>
            <person name="Kantor R.S."/>
            <person name="Huddy R.J."/>
            <person name="Iyer R."/>
            <person name="Thomas B.C."/>
            <person name="Brown C.T."/>
            <person name="Anantharaman K."/>
            <person name="Tringe S."/>
            <person name="Hettich R.L."/>
            <person name="Harrison S.T."/>
            <person name="Banfield J.F."/>
        </authorList>
    </citation>
    <scope>NUCLEOTIDE SEQUENCE [LARGE SCALE GENOMIC DNA]</scope>
    <source>
        <strain evidence="11">59-99</strain>
    </source>
</reference>
<keyword evidence="4 7" id="KW-0267">Excision nuclease</keyword>
<dbReference type="PANTHER" id="PTHR30562:SF1">
    <property type="entry name" value="UVRABC SYSTEM PROTEIN C"/>
    <property type="match status" value="1"/>
</dbReference>
<dbReference type="SUPFAM" id="SSF82771">
    <property type="entry name" value="GIY-YIG endonuclease"/>
    <property type="match status" value="1"/>
</dbReference>
<keyword evidence="5 7" id="KW-0234">DNA repair</keyword>
<evidence type="ECO:0000259" key="10">
    <source>
        <dbReference type="PROSITE" id="PS50165"/>
    </source>
</evidence>
<dbReference type="EMBL" id="MKVH01000017">
    <property type="protein sequence ID" value="OJX58641.1"/>
    <property type="molecule type" value="Genomic_DNA"/>
</dbReference>
<dbReference type="HAMAP" id="MF_00203">
    <property type="entry name" value="UvrC"/>
    <property type="match status" value="1"/>
</dbReference>
<dbReference type="GO" id="GO:0006289">
    <property type="term" value="P:nucleotide-excision repair"/>
    <property type="evidence" value="ECO:0007669"/>
    <property type="project" value="UniProtKB-UniRule"/>
</dbReference>
<evidence type="ECO:0000256" key="3">
    <source>
        <dbReference type="ARBA" id="ARBA00022769"/>
    </source>
</evidence>
<evidence type="ECO:0000313" key="11">
    <source>
        <dbReference type="EMBL" id="OJX58641.1"/>
    </source>
</evidence>
<comment type="similarity">
    <text evidence="7">Belongs to the UvrC family.</text>
</comment>
<keyword evidence="2 7" id="KW-0227">DNA damage</keyword>
<evidence type="ECO:0000256" key="1">
    <source>
        <dbReference type="ARBA" id="ARBA00022490"/>
    </source>
</evidence>
<dbReference type="InterPro" id="IPR050066">
    <property type="entry name" value="UvrABC_protein_C"/>
</dbReference>
<keyword evidence="3 7" id="KW-0228">DNA excision</keyword>
<dbReference type="NCBIfam" id="TIGR00194">
    <property type="entry name" value="uvrC"/>
    <property type="match status" value="1"/>
</dbReference>
<dbReference type="Pfam" id="PF08459">
    <property type="entry name" value="UvrC_RNaseH_dom"/>
    <property type="match status" value="1"/>
</dbReference>
<dbReference type="STRING" id="1895771.BGO89_00065"/>
<proteinExistence type="inferred from homology"/>
<evidence type="ECO:0000256" key="7">
    <source>
        <dbReference type="HAMAP-Rule" id="MF_00203"/>
    </source>
</evidence>
<comment type="subcellular location">
    <subcellularLocation>
        <location evidence="7">Cytoplasm</location>
    </subcellularLocation>
</comment>
<organism evidence="11 12">
    <name type="scientific">Candidatus Kapaibacterium thiocyanatum</name>
    <dbReference type="NCBI Taxonomy" id="1895771"/>
    <lineage>
        <taxon>Bacteria</taxon>
        <taxon>Pseudomonadati</taxon>
        <taxon>Candidatus Kapaibacteriota</taxon>
        <taxon>Candidatus Kapaibacteriia</taxon>
        <taxon>Candidatus Kapaibacteriales</taxon>
        <taxon>Candidatus Kapaibacteriaceae</taxon>
        <taxon>Candidatus Kapaibacterium</taxon>
    </lineage>
</organism>
<dbReference type="InterPro" id="IPR004791">
    <property type="entry name" value="UvrC"/>
</dbReference>
<accession>A0A1M3L1G0</accession>
<feature type="domain" description="UvrC family homology region profile" evidence="10">
    <location>
        <begin position="264"/>
        <end position="492"/>
    </location>
</feature>
<feature type="domain" description="UVR" evidence="8">
    <location>
        <begin position="213"/>
        <end position="248"/>
    </location>
</feature>
<comment type="subunit">
    <text evidence="7">Interacts with UvrB in an incision complex.</text>
</comment>
<evidence type="ECO:0000256" key="6">
    <source>
        <dbReference type="ARBA" id="ARBA00023236"/>
    </source>
</evidence>
<dbReference type="PROSITE" id="PS50151">
    <property type="entry name" value="UVR"/>
    <property type="match status" value="1"/>
</dbReference>
<dbReference type="Gene3D" id="4.10.860.10">
    <property type="entry name" value="UVR domain"/>
    <property type="match status" value="1"/>
</dbReference>
<dbReference type="AlphaFoldDB" id="A0A1M3L1G0"/>
<keyword evidence="1 7" id="KW-0963">Cytoplasm</keyword>
<dbReference type="InterPro" id="IPR001943">
    <property type="entry name" value="UVR_dom"/>
</dbReference>
<dbReference type="NCBIfam" id="NF001824">
    <property type="entry name" value="PRK00558.1-5"/>
    <property type="match status" value="1"/>
</dbReference>
<sequence>MENEIFPTVDLGRKVAGLPTRPGVYLHKDTGGTIIYVGKAKSLRNRVRSYFQQGRPVDAKTKALMLRIADVDVIVTDSEAEALILENTLIKEHKPKYNVLLRDDKSYPYIRITKEEFPRVFKTRRVIKDGSRYFGPYTDGTYLFYLLKTLRSVFPLRSCDLPLTEPTIAARKWKVCLDYHIKKCEGPCEGFVTAARYNEYIRQAQQILQGRTKDLERQLEERMMQLAEELRFEDAAIIRQRLGHLRDYTAKQKVMSADDVDRDVFALARIGTTACTVVFTIRDGKLVGKRHFFVSQSLEQRDEELIRTTIERWYLESETVADEILLPDHVDDEEMLTAYLREKKGRAVDIVVPKIGDKRKLLVMAETNADLLLRELLLQQAQKDQSIPRAVLSLQRDLRLPRMPRRIECFDNSHMQGTDYVSSMVVFVDGKPKKSEYRKYKLREVTGNDDFEAMKEVLTRRYGRAIEEGTELPDLVIIDGGKGQLSHAMEVIRGLGIEDRFTVVGLAKRLEEVFFPEEGDPVYLPKTSSSLRLLQQARDEAHRFAITYHRTLRDKRTLQTELTEIPGVGDASAKKLLIGLGSVAAVRAASLEELSRHVGKALAEKVYSYYRANEHTST</sequence>
<gene>
    <name evidence="7" type="primary">uvrC</name>
    <name evidence="11" type="ORF">BGO89_00065</name>
</gene>
<evidence type="ECO:0000259" key="9">
    <source>
        <dbReference type="PROSITE" id="PS50164"/>
    </source>
</evidence>
<evidence type="ECO:0000256" key="5">
    <source>
        <dbReference type="ARBA" id="ARBA00023204"/>
    </source>
</evidence>
<dbReference type="InterPro" id="IPR047296">
    <property type="entry name" value="GIY-YIG_UvrC_Cho"/>
</dbReference>
<dbReference type="Pfam" id="PF01541">
    <property type="entry name" value="GIY-YIG"/>
    <property type="match status" value="1"/>
</dbReference>
<dbReference type="InterPro" id="IPR038476">
    <property type="entry name" value="UvrC_RNase_H_dom_sf"/>
</dbReference>
<dbReference type="PANTHER" id="PTHR30562">
    <property type="entry name" value="UVRC/OXIDOREDUCTASE"/>
    <property type="match status" value="1"/>
</dbReference>
<dbReference type="GO" id="GO:0009380">
    <property type="term" value="C:excinuclease repair complex"/>
    <property type="evidence" value="ECO:0007669"/>
    <property type="project" value="InterPro"/>
</dbReference>
<dbReference type="FunFam" id="3.30.420.340:FF:000001">
    <property type="entry name" value="UvrABC system protein C"/>
    <property type="match status" value="1"/>
</dbReference>
<keyword evidence="6 7" id="KW-0742">SOS response</keyword>
<dbReference type="FunFam" id="3.40.1440.10:FF:000001">
    <property type="entry name" value="UvrABC system protein C"/>
    <property type="match status" value="1"/>
</dbReference>
<dbReference type="GO" id="GO:0005737">
    <property type="term" value="C:cytoplasm"/>
    <property type="evidence" value="ECO:0007669"/>
    <property type="project" value="UniProtKB-SubCell"/>
</dbReference>
<dbReference type="Gene3D" id="3.30.420.340">
    <property type="entry name" value="UvrC, RNAse H endonuclease domain"/>
    <property type="match status" value="1"/>
</dbReference>
<dbReference type="InterPro" id="IPR036876">
    <property type="entry name" value="UVR_dom_sf"/>
</dbReference>
<dbReference type="GO" id="GO:0009381">
    <property type="term" value="F:excinuclease ABC activity"/>
    <property type="evidence" value="ECO:0007669"/>
    <property type="project" value="UniProtKB-UniRule"/>
</dbReference>
<dbReference type="InterPro" id="IPR000305">
    <property type="entry name" value="GIY-YIG_endonuc"/>
</dbReference>
<dbReference type="InterPro" id="IPR010994">
    <property type="entry name" value="RuvA_2-like"/>
</dbReference>
<dbReference type="PROSITE" id="PS50165">
    <property type="entry name" value="UVRC"/>
    <property type="match status" value="1"/>
</dbReference>
<dbReference type="Gene3D" id="1.10.150.20">
    <property type="entry name" value="5' to 3' exonuclease, C-terminal subdomain"/>
    <property type="match status" value="1"/>
</dbReference>
<dbReference type="Pfam" id="PF22920">
    <property type="entry name" value="UvrC_RNaseH"/>
    <property type="match status" value="1"/>
</dbReference>
<dbReference type="PROSITE" id="PS50164">
    <property type="entry name" value="GIY_YIG"/>
    <property type="match status" value="1"/>
</dbReference>
<dbReference type="GO" id="GO:0003677">
    <property type="term" value="F:DNA binding"/>
    <property type="evidence" value="ECO:0007669"/>
    <property type="project" value="UniProtKB-UniRule"/>
</dbReference>
<dbReference type="Gene3D" id="3.40.1440.10">
    <property type="entry name" value="GIY-YIG endonuclease"/>
    <property type="match status" value="1"/>
</dbReference>
<name>A0A1M3L1G0_9BACT</name>
<evidence type="ECO:0000313" key="12">
    <source>
        <dbReference type="Proteomes" id="UP000184233"/>
    </source>
</evidence>
<dbReference type="InterPro" id="IPR035901">
    <property type="entry name" value="GIY-YIG_endonuc_sf"/>
</dbReference>
<dbReference type="InterPro" id="IPR001162">
    <property type="entry name" value="UvrC_RNase_H_dom"/>
</dbReference>
<dbReference type="Proteomes" id="UP000184233">
    <property type="component" value="Unassembled WGS sequence"/>
</dbReference>
<evidence type="ECO:0000256" key="2">
    <source>
        <dbReference type="ARBA" id="ARBA00022763"/>
    </source>
</evidence>
<evidence type="ECO:0000256" key="4">
    <source>
        <dbReference type="ARBA" id="ARBA00022881"/>
    </source>
</evidence>
<dbReference type="SUPFAM" id="SSF46600">
    <property type="entry name" value="C-terminal UvrC-binding domain of UvrB"/>
    <property type="match status" value="1"/>
</dbReference>
<dbReference type="GO" id="GO:0009432">
    <property type="term" value="P:SOS response"/>
    <property type="evidence" value="ECO:0007669"/>
    <property type="project" value="UniProtKB-UniRule"/>
</dbReference>
<dbReference type="SMART" id="SM00465">
    <property type="entry name" value="GIYc"/>
    <property type="match status" value="1"/>
</dbReference>
<evidence type="ECO:0000259" key="8">
    <source>
        <dbReference type="PROSITE" id="PS50151"/>
    </source>
</evidence>
<comment type="function">
    <text evidence="7">The UvrABC repair system catalyzes the recognition and processing of DNA lesions. UvrC both incises the 5' and 3' sides of the lesion. The N-terminal half is responsible for the 3' incision and the C-terminal half is responsible for the 5' incision.</text>
</comment>
<dbReference type="SUPFAM" id="SSF47781">
    <property type="entry name" value="RuvA domain 2-like"/>
    <property type="match status" value="1"/>
</dbReference>
<comment type="caution">
    <text evidence="11">The sequence shown here is derived from an EMBL/GenBank/DDBJ whole genome shotgun (WGS) entry which is preliminary data.</text>
</comment>
<dbReference type="CDD" id="cd10434">
    <property type="entry name" value="GIY-YIG_UvrC_Cho"/>
    <property type="match status" value="1"/>
</dbReference>
<protein>
    <recommendedName>
        <fullName evidence="7">UvrABC system protein C</fullName>
        <shortName evidence="7">Protein UvrC</shortName>
    </recommendedName>
    <alternativeName>
        <fullName evidence="7">Excinuclease ABC subunit C</fullName>
    </alternativeName>
</protein>
<feature type="domain" description="GIY-YIG" evidence="9">
    <location>
        <begin position="20"/>
        <end position="99"/>
    </location>
</feature>